<keyword evidence="8" id="KW-0812">Transmembrane</keyword>
<feature type="coiled-coil region" evidence="7">
    <location>
        <begin position="766"/>
        <end position="793"/>
    </location>
</feature>
<dbReference type="PROSITE" id="PS50109">
    <property type="entry name" value="HIS_KIN"/>
    <property type="match status" value="1"/>
</dbReference>
<dbReference type="InterPro" id="IPR003661">
    <property type="entry name" value="HisK_dim/P_dom"/>
</dbReference>
<organism evidence="11 12">
    <name type="scientific">Flavobacterium ardleyense</name>
    <dbReference type="NCBI Taxonomy" id="2038737"/>
    <lineage>
        <taxon>Bacteria</taxon>
        <taxon>Pseudomonadati</taxon>
        <taxon>Bacteroidota</taxon>
        <taxon>Flavobacteriia</taxon>
        <taxon>Flavobacteriales</taxon>
        <taxon>Flavobacteriaceae</taxon>
        <taxon>Flavobacterium</taxon>
    </lineage>
</organism>
<evidence type="ECO:0000256" key="6">
    <source>
        <dbReference type="PROSITE-ProRule" id="PRU00169"/>
    </source>
</evidence>
<evidence type="ECO:0000256" key="7">
    <source>
        <dbReference type="SAM" id="Coils"/>
    </source>
</evidence>
<evidence type="ECO:0000259" key="10">
    <source>
        <dbReference type="PROSITE" id="PS50110"/>
    </source>
</evidence>
<dbReference type="InterPro" id="IPR036890">
    <property type="entry name" value="HATPase_C_sf"/>
</dbReference>
<gene>
    <name evidence="11" type="ORF">ACFSX9_06930</name>
</gene>
<keyword evidence="8" id="KW-1133">Transmembrane helix</keyword>
<dbReference type="Pfam" id="PF00512">
    <property type="entry name" value="HisKA"/>
    <property type="match status" value="1"/>
</dbReference>
<feature type="domain" description="Response regulatory" evidence="10">
    <location>
        <begin position="556"/>
        <end position="671"/>
    </location>
</feature>
<comment type="catalytic activity">
    <reaction evidence="1">
        <text>ATP + protein L-histidine = ADP + protein N-phospho-L-histidine.</text>
        <dbReference type="EC" id="2.7.13.3"/>
    </reaction>
</comment>
<dbReference type="RefSeq" id="WP_379806018.1">
    <property type="nucleotide sequence ID" value="NZ_JBHUOL010000012.1"/>
</dbReference>
<evidence type="ECO:0000313" key="11">
    <source>
        <dbReference type="EMBL" id="MFD2908466.1"/>
    </source>
</evidence>
<dbReference type="InterPro" id="IPR011006">
    <property type="entry name" value="CheY-like_superfamily"/>
</dbReference>
<dbReference type="EMBL" id="JBHUOL010000012">
    <property type="protein sequence ID" value="MFD2908466.1"/>
    <property type="molecule type" value="Genomic_DNA"/>
</dbReference>
<dbReference type="Gene3D" id="3.40.50.2300">
    <property type="match status" value="1"/>
</dbReference>
<evidence type="ECO:0000256" key="5">
    <source>
        <dbReference type="ARBA" id="ARBA00022777"/>
    </source>
</evidence>
<dbReference type="EC" id="2.7.13.3" evidence="2"/>
<dbReference type="InterPro" id="IPR036097">
    <property type="entry name" value="HisK_dim/P_sf"/>
</dbReference>
<keyword evidence="5 11" id="KW-0418">Kinase</keyword>
<keyword evidence="4" id="KW-0808">Transferase</keyword>
<dbReference type="PANTHER" id="PTHR43047:SF72">
    <property type="entry name" value="OSMOSENSING HISTIDINE PROTEIN KINASE SLN1"/>
    <property type="match status" value="1"/>
</dbReference>
<keyword evidence="12" id="KW-1185">Reference proteome</keyword>
<evidence type="ECO:0000256" key="3">
    <source>
        <dbReference type="ARBA" id="ARBA00022553"/>
    </source>
</evidence>
<dbReference type="Pfam" id="PF02518">
    <property type="entry name" value="HATPase_c"/>
    <property type="match status" value="1"/>
</dbReference>
<dbReference type="SUPFAM" id="SSF52172">
    <property type="entry name" value="CheY-like"/>
    <property type="match status" value="1"/>
</dbReference>
<dbReference type="PRINTS" id="PR00344">
    <property type="entry name" value="BCTRLSENSOR"/>
</dbReference>
<evidence type="ECO:0000256" key="1">
    <source>
        <dbReference type="ARBA" id="ARBA00000085"/>
    </source>
</evidence>
<sequence>MAQFSKYSSLKLLISYFLLLGLMAGAVWFLFQQQSNLDKQISVQNTDKKQLIYTELIRDLYESDNYARVALQMDDDKSKKLFLTKNASVVAKIENLQSTELSADKNILDTLKIYLKDKEQNVLNIRKLQAHVEESPIGEVLNKIRNLENVKGKLTLDSFIQNPKELSSYERNVAQDYINYLNNNVPRDSSNTISVAEADSIVSVSKRLLEDAQKKINKRSVTIKNKEIELLQNELRITQKLSDIILQLRNVAEQEAAKIHAIKTNNQKETLALLQKGAIACVAVVLFFFILLSSDFFRNKTYRQRLELEQQKTDQLLESREQLMTMVSHDIKTPLQSLLGYSEKLLASESQVENRDALIKIKSATNYIQQLVSGLLDYVRMEKGKVAIMESAFELNILIEEIAQNIADLNQEKDVELNYKIDATEGFLYYGDYSKIQQIFYNLIGNAFKFTENGSVTIETTILDNQLEIIIQDTGIGISKDEISKLFKPFSQANSEIELLYGGTGLGLSICNRLIQLLGGKIELESQLNFGSKFHISLPIKLVPIKEKRQKIDLKSCLLLDDDENQLALTKSLLAPHFKEIFTFTNGKKAIQFLDKEQVSLLITDIQMPFLSGFEFLKAVKSNPHLSKTPIVAITGALLNDEEFLTSDRFDYFLAKPYSSAQLLDIISELSHQDLEIVEKRNTSIPAFLMDFIGNDTQKINEFLANYLTDFEQDKLVFNLAIEQSDLQSIGSTVHKMQTMISQFQEQELLTMLKDLEEKTKRVATINEISTELNQLELALKEFHIKIKRLVQTD</sequence>
<dbReference type="Gene3D" id="1.10.287.130">
    <property type="match status" value="1"/>
</dbReference>
<dbReference type="SMART" id="SM00387">
    <property type="entry name" value="HATPase_c"/>
    <property type="match status" value="1"/>
</dbReference>
<proteinExistence type="predicted"/>
<dbReference type="InterPro" id="IPR001789">
    <property type="entry name" value="Sig_transdc_resp-reg_receiver"/>
</dbReference>
<dbReference type="Gene3D" id="1.20.120.160">
    <property type="entry name" value="HPT domain"/>
    <property type="match status" value="1"/>
</dbReference>
<feature type="transmembrane region" description="Helical" evidence="8">
    <location>
        <begin position="277"/>
        <end position="297"/>
    </location>
</feature>
<accession>A0ABW5Z8P8</accession>
<dbReference type="InterPro" id="IPR004358">
    <property type="entry name" value="Sig_transdc_His_kin-like_C"/>
</dbReference>
<reference evidence="12" key="1">
    <citation type="journal article" date="2019" name="Int. J. Syst. Evol. Microbiol.">
        <title>The Global Catalogue of Microorganisms (GCM) 10K type strain sequencing project: providing services to taxonomists for standard genome sequencing and annotation.</title>
        <authorList>
            <consortium name="The Broad Institute Genomics Platform"/>
            <consortium name="The Broad Institute Genome Sequencing Center for Infectious Disease"/>
            <person name="Wu L."/>
            <person name="Ma J."/>
        </authorList>
    </citation>
    <scope>NUCLEOTIDE SEQUENCE [LARGE SCALE GENOMIC DNA]</scope>
    <source>
        <strain evidence="12">KCTC 52644</strain>
    </source>
</reference>
<dbReference type="Pfam" id="PF00072">
    <property type="entry name" value="Response_reg"/>
    <property type="match status" value="1"/>
</dbReference>
<comment type="caution">
    <text evidence="11">The sequence shown here is derived from an EMBL/GenBank/DDBJ whole genome shotgun (WGS) entry which is preliminary data.</text>
</comment>
<dbReference type="SUPFAM" id="SSF47226">
    <property type="entry name" value="Histidine-containing phosphotransfer domain, HPT domain"/>
    <property type="match status" value="1"/>
</dbReference>
<dbReference type="SUPFAM" id="SSF47384">
    <property type="entry name" value="Homodimeric domain of signal transducing histidine kinase"/>
    <property type="match status" value="1"/>
</dbReference>
<feature type="transmembrane region" description="Helical" evidence="8">
    <location>
        <begin position="12"/>
        <end position="31"/>
    </location>
</feature>
<evidence type="ECO:0000313" key="12">
    <source>
        <dbReference type="Proteomes" id="UP001597549"/>
    </source>
</evidence>
<name>A0ABW5Z8P8_9FLAO</name>
<feature type="modified residue" description="4-aspartylphosphate" evidence="6">
    <location>
        <position position="605"/>
    </location>
</feature>
<dbReference type="SMART" id="SM00448">
    <property type="entry name" value="REC"/>
    <property type="match status" value="1"/>
</dbReference>
<dbReference type="SUPFAM" id="SSF55874">
    <property type="entry name" value="ATPase domain of HSP90 chaperone/DNA topoisomerase II/histidine kinase"/>
    <property type="match status" value="1"/>
</dbReference>
<keyword evidence="3 6" id="KW-0597">Phosphoprotein</keyword>
<keyword evidence="8" id="KW-0472">Membrane</keyword>
<protein>
    <recommendedName>
        <fullName evidence="2">histidine kinase</fullName>
        <ecNumber evidence="2">2.7.13.3</ecNumber>
    </recommendedName>
</protein>
<keyword evidence="7" id="KW-0175">Coiled coil</keyword>
<evidence type="ECO:0000259" key="9">
    <source>
        <dbReference type="PROSITE" id="PS50109"/>
    </source>
</evidence>
<dbReference type="SMART" id="SM00388">
    <property type="entry name" value="HisKA"/>
    <property type="match status" value="1"/>
</dbReference>
<evidence type="ECO:0000256" key="2">
    <source>
        <dbReference type="ARBA" id="ARBA00012438"/>
    </source>
</evidence>
<evidence type="ECO:0000256" key="4">
    <source>
        <dbReference type="ARBA" id="ARBA00022679"/>
    </source>
</evidence>
<dbReference type="Gene3D" id="3.30.565.10">
    <property type="entry name" value="Histidine kinase-like ATPase, C-terminal domain"/>
    <property type="match status" value="1"/>
</dbReference>
<dbReference type="CDD" id="cd00082">
    <property type="entry name" value="HisKA"/>
    <property type="match status" value="1"/>
</dbReference>
<evidence type="ECO:0000256" key="8">
    <source>
        <dbReference type="SAM" id="Phobius"/>
    </source>
</evidence>
<dbReference type="PANTHER" id="PTHR43047">
    <property type="entry name" value="TWO-COMPONENT HISTIDINE PROTEIN KINASE"/>
    <property type="match status" value="1"/>
</dbReference>
<dbReference type="InterPro" id="IPR036641">
    <property type="entry name" value="HPT_dom_sf"/>
</dbReference>
<dbReference type="GO" id="GO:0016301">
    <property type="term" value="F:kinase activity"/>
    <property type="evidence" value="ECO:0007669"/>
    <property type="project" value="UniProtKB-KW"/>
</dbReference>
<dbReference type="InterPro" id="IPR005467">
    <property type="entry name" value="His_kinase_dom"/>
</dbReference>
<dbReference type="Proteomes" id="UP001597549">
    <property type="component" value="Unassembled WGS sequence"/>
</dbReference>
<dbReference type="InterPro" id="IPR003594">
    <property type="entry name" value="HATPase_dom"/>
</dbReference>
<feature type="domain" description="Histidine kinase" evidence="9">
    <location>
        <begin position="326"/>
        <end position="542"/>
    </location>
</feature>
<dbReference type="PROSITE" id="PS50110">
    <property type="entry name" value="RESPONSE_REGULATORY"/>
    <property type="match status" value="1"/>
</dbReference>